<accession>A0ABV0XBA9</accession>
<dbReference type="EMBL" id="JAHRIP010000012">
    <property type="protein sequence ID" value="MEQ2278587.1"/>
    <property type="molecule type" value="Genomic_DNA"/>
</dbReference>
<dbReference type="Proteomes" id="UP001469553">
    <property type="component" value="Unassembled WGS sequence"/>
</dbReference>
<sequence length="99" mass="10994">MFSGLCAPDKESSVLSFFLALVHLVRRGEKDHAQSTTPASFYPIRMKHCHFSGPVPLLGEGPRRALLCFYPGNNAWRPCKNVSQIQLGFPVRPMSAHAL</sequence>
<keyword evidence="2" id="KW-1185">Reference proteome</keyword>
<organism evidence="1 2">
    <name type="scientific">Ameca splendens</name>
    <dbReference type="NCBI Taxonomy" id="208324"/>
    <lineage>
        <taxon>Eukaryota</taxon>
        <taxon>Metazoa</taxon>
        <taxon>Chordata</taxon>
        <taxon>Craniata</taxon>
        <taxon>Vertebrata</taxon>
        <taxon>Euteleostomi</taxon>
        <taxon>Actinopterygii</taxon>
        <taxon>Neopterygii</taxon>
        <taxon>Teleostei</taxon>
        <taxon>Neoteleostei</taxon>
        <taxon>Acanthomorphata</taxon>
        <taxon>Ovalentaria</taxon>
        <taxon>Atherinomorphae</taxon>
        <taxon>Cyprinodontiformes</taxon>
        <taxon>Goodeidae</taxon>
        <taxon>Ameca</taxon>
    </lineage>
</organism>
<protein>
    <submittedName>
        <fullName evidence="1">Uncharacterized protein</fullName>
    </submittedName>
</protein>
<comment type="caution">
    <text evidence="1">The sequence shown here is derived from an EMBL/GenBank/DDBJ whole genome shotgun (WGS) entry which is preliminary data.</text>
</comment>
<reference evidence="1 2" key="1">
    <citation type="submission" date="2021-06" db="EMBL/GenBank/DDBJ databases">
        <authorList>
            <person name="Palmer J.M."/>
        </authorList>
    </citation>
    <scope>NUCLEOTIDE SEQUENCE [LARGE SCALE GENOMIC DNA]</scope>
    <source>
        <strain evidence="1 2">AS_MEX2019</strain>
        <tissue evidence="1">Muscle</tissue>
    </source>
</reference>
<evidence type="ECO:0000313" key="2">
    <source>
        <dbReference type="Proteomes" id="UP001469553"/>
    </source>
</evidence>
<proteinExistence type="predicted"/>
<evidence type="ECO:0000313" key="1">
    <source>
        <dbReference type="EMBL" id="MEQ2278587.1"/>
    </source>
</evidence>
<gene>
    <name evidence="1" type="ORF">AMECASPLE_000415</name>
</gene>
<name>A0ABV0XBA9_9TELE</name>